<gene>
    <name evidence="5" type="ORF">GP2_023_00400</name>
</gene>
<name>A0ABQ0INI5_9ACTN</name>
<keyword evidence="3" id="KW-0067">ATP-binding</keyword>
<dbReference type="RefSeq" id="WP_006900749.1">
    <property type="nucleotide sequence ID" value="NZ_BAOQ01000023.1"/>
</dbReference>
<sequence>MITIVDPGVRTTVQDLGRAGTMAMAMPPAGALDQFANRIANALVGNGPKAATLETALTGLTLTTDTDCTVAVTGADVDVLVDGVTHPTWTALWLPAGSELRIGEIRGGAHSYIAFAGGIDVPVVMGSRATDLRSGVGGLGGRALRSKDMLRIGQRTRAVEEGRHLPMRLRPALSASEEIRVVLGVGAHRLNPESLRALTEREFRLAPDADRVSCSLVGETLEIAEPEDPEDTRRPDEVPLAFPLGAVTVTGGAPTCLLRDAVPGRGALAVGTVITPDLDLLAQVKAPDEVRFTAVDIDSALRLRTEHSDFVRTAIRAIA</sequence>
<protein>
    <recommendedName>
        <fullName evidence="4">Carboxyltransferase domain-containing protein</fullName>
    </recommendedName>
</protein>
<dbReference type="SMART" id="SM00797">
    <property type="entry name" value="AHS2"/>
    <property type="match status" value="1"/>
</dbReference>
<dbReference type="SUPFAM" id="SSF50891">
    <property type="entry name" value="Cyclophilin-like"/>
    <property type="match status" value="1"/>
</dbReference>
<evidence type="ECO:0000313" key="6">
    <source>
        <dbReference type="Proteomes" id="UP000035021"/>
    </source>
</evidence>
<dbReference type="InterPro" id="IPR003778">
    <property type="entry name" value="CT_A_B"/>
</dbReference>
<accession>A0ABQ0INI5</accession>
<organism evidence="5 6">
    <name type="scientific">Gordonia paraffinivorans NBRC 108238</name>
    <dbReference type="NCBI Taxonomy" id="1223543"/>
    <lineage>
        <taxon>Bacteria</taxon>
        <taxon>Bacillati</taxon>
        <taxon>Actinomycetota</taxon>
        <taxon>Actinomycetes</taxon>
        <taxon>Mycobacteriales</taxon>
        <taxon>Gordoniaceae</taxon>
        <taxon>Gordonia</taxon>
    </lineage>
</organism>
<feature type="domain" description="Carboxyltransferase" evidence="4">
    <location>
        <begin position="27"/>
        <end position="310"/>
    </location>
</feature>
<proteinExistence type="predicted"/>
<evidence type="ECO:0000256" key="3">
    <source>
        <dbReference type="ARBA" id="ARBA00022840"/>
    </source>
</evidence>
<keyword evidence="6" id="KW-1185">Reference proteome</keyword>
<dbReference type="InterPro" id="IPR052708">
    <property type="entry name" value="PxpC"/>
</dbReference>
<evidence type="ECO:0000313" key="5">
    <source>
        <dbReference type="EMBL" id="GAC84516.1"/>
    </source>
</evidence>
<reference evidence="5 6" key="1">
    <citation type="submission" date="2013-02" db="EMBL/GenBank/DDBJ databases">
        <title>Whole genome shotgun sequence of Gordonia paraffinivorans NBRC 108238.</title>
        <authorList>
            <person name="Isaki-Nakamura S."/>
            <person name="Hosoyama A."/>
            <person name="Tsuchikane K."/>
            <person name="Ando Y."/>
            <person name="Baba S."/>
            <person name="Ohji S."/>
            <person name="Hamada M."/>
            <person name="Tamura T."/>
            <person name="Yamazoe A."/>
            <person name="Yamazaki S."/>
            <person name="Fujita N."/>
        </authorList>
    </citation>
    <scope>NUCLEOTIDE SEQUENCE [LARGE SCALE GENOMIC DNA]</scope>
    <source>
        <strain evidence="5 6">NBRC 108238</strain>
    </source>
</reference>
<dbReference type="EMBL" id="BAOQ01000023">
    <property type="protein sequence ID" value="GAC84516.1"/>
    <property type="molecule type" value="Genomic_DNA"/>
</dbReference>
<dbReference type="PANTHER" id="PTHR43309">
    <property type="entry name" value="5-OXOPROLINASE SUBUNIT C"/>
    <property type="match status" value="1"/>
</dbReference>
<evidence type="ECO:0000256" key="1">
    <source>
        <dbReference type="ARBA" id="ARBA00022741"/>
    </source>
</evidence>
<dbReference type="Gene3D" id="2.40.100.10">
    <property type="entry name" value="Cyclophilin-like"/>
    <property type="match status" value="1"/>
</dbReference>
<dbReference type="PANTHER" id="PTHR43309:SF3">
    <property type="entry name" value="5-OXOPROLINASE SUBUNIT C"/>
    <property type="match status" value="1"/>
</dbReference>
<dbReference type="Proteomes" id="UP000035021">
    <property type="component" value="Unassembled WGS sequence"/>
</dbReference>
<dbReference type="Pfam" id="PF02626">
    <property type="entry name" value="CT_A_B"/>
    <property type="match status" value="1"/>
</dbReference>
<evidence type="ECO:0000259" key="4">
    <source>
        <dbReference type="SMART" id="SM00797"/>
    </source>
</evidence>
<keyword evidence="1" id="KW-0547">Nucleotide-binding</keyword>
<comment type="caution">
    <text evidence="5">The sequence shown here is derived from an EMBL/GenBank/DDBJ whole genome shotgun (WGS) entry which is preliminary data.</text>
</comment>
<dbReference type="InterPro" id="IPR029000">
    <property type="entry name" value="Cyclophilin-like_dom_sf"/>
</dbReference>
<keyword evidence="2" id="KW-0378">Hydrolase</keyword>
<evidence type="ECO:0000256" key="2">
    <source>
        <dbReference type="ARBA" id="ARBA00022801"/>
    </source>
</evidence>